<protein>
    <submittedName>
        <fullName evidence="1">Uncharacterized protein</fullName>
    </submittedName>
</protein>
<name>A0ABU6WN89_9FABA</name>
<evidence type="ECO:0000313" key="1">
    <source>
        <dbReference type="EMBL" id="MED6186792.1"/>
    </source>
</evidence>
<dbReference type="EMBL" id="JASCZI010182027">
    <property type="protein sequence ID" value="MED6186792.1"/>
    <property type="molecule type" value="Genomic_DNA"/>
</dbReference>
<organism evidence="1 2">
    <name type="scientific">Stylosanthes scabra</name>
    <dbReference type="NCBI Taxonomy" id="79078"/>
    <lineage>
        <taxon>Eukaryota</taxon>
        <taxon>Viridiplantae</taxon>
        <taxon>Streptophyta</taxon>
        <taxon>Embryophyta</taxon>
        <taxon>Tracheophyta</taxon>
        <taxon>Spermatophyta</taxon>
        <taxon>Magnoliopsida</taxon>
        <taxon>eudicotyledons</taxon>
        <taxon>Gunneridae</taxon>
        <taxon>Pentapetalae</taxon>
        <taxon>rosids</taxon>
        <taxon>fabids</taxon>
        <taxon>Fabales</taxon>
        <taxon>Fabaceae</taxon>
        <taxon>Papilionoideae</taxon>
        <taxon>50 kb inversion clade</taxon>
        <taxon>dalbergioids sensu lato</taxon>
        <taxon>Dalbergieae</taxon>
        <taxon>Pterocarpus clade</taxon>
        <taxon>Stylosanthes</taxon>
    </lineage>
</organism>
<gene>
    <name evidence="1" type="ORF">PIB30_070177</name>
</gene>
<comment type="caution">
    <text evidence="1">The sequence shown here is derived from an EMBL/GenBank/DDBJ whole genome shotgun (WGS) entry which is preliminary data.</text>
</comment>
<reference evidence="1 2" key="1">
    <citation type="journal article" date="2023" name="Plants (Basel)">
        <title>Bridging the Gap: Combining Genomics and Transcriptomics Approaches to Understand Stylosanthes scabra, an Orphan Legume from the Brazilian Caatinga.</title>
        <authorList>
            <person name="Ferreira-Neto J.R.C."/>
            <person name="da Silva M.D."/>
            <person name="Binneck E."/>
            <person name="de Melo N.F."/>
            <person name="da Silva R.H."/>
            <person name="de Melo A.L.T.M."/>
            <person name="Pandolfi V."/>
            <person name="Bustamante F.O."/>
            <person name="Brasileiro-Vidal A.C."/>
            <person name="Benko-Iseppon A.M."/>
        </authorList>
    </citation>
    <scope>NUCLEOTIDE SEQUENCE [LARGE SCALE GENOMIC DNA]</scope>
    <source>
        <tissue evidence="1">Leaves</tissue>
    </source>
</reference>
<proteinExistence type="predicted"/>
<feature type="non-terminal residue" evidence="1">
    <location>
        <position position="1"/>
    </location>
</feature>
<evidence type="ECO:0000313" key="2">
    <source>
        <dbReference type="Proteomes" id="UP001341840"/>
    </source>
</evidence>
<sequence>EQEVFLFEGFQQREASISVTPLRPCVMLMVGAIGVSDLDSYNWGFYLQEKLKLKCQRRNQYTTSYERESCLKGTFRRGVKICSRKKKDKVLKESLKEFVEEDTINWPGGVPRTLSKRK</sequence>
<feature type="non-terminal residue" evidence="1">
    <location>
        <position position="118"/>
    </location>
</feature>
<keyword evidence="2" id="KW-1185">Reference proteome</keyword>
<accession>A0ABU6WN89</accession>
<dbReference type="Proteomes" id="UP001341840">
    <property type="component" value="Unassembled WGS sequence"/>
</dbReference>